<dbReference type="AlphaFoldDB" id="A0A225WJ81"/>
<dbReference type="Proteomes" id="UP000198211">
    <property type="component" value="Unassembled WGS sequence"/>
</dbReference>
<gene>
    <name evidence="2" type="ORF">PHMEG_0008911</name>
</gene>
<dbReference type="EMBL" id="NBNE01000797">
    <property type="protein sequence ID" value="OWZ17179.1"/>
    <property type="molecule type" value="Genomic_DNA"/>
</dbReference>
<protein>
    <recommendedName>
        <fullName evidence="4">Eukaryotic/viral aspartic protease</fullName>
    </recommendedName>
</protein>
<reference evidence="3" key="1">
    <citation type="submission" date="2017-03" db="EMBL/GenBank/DDBJ databases">
        <title>Phytopthora megakarya and P. palmivora, two closely related causual agents of cacao black pod achieved similar genome size and gene model numbers by different mechanisms.</title>
        <authorList>
            <person name="Ali S."/>
            <person name="Shao J."/>
            <person name="Larry D.J."/>
            <person name="Kronmiller B."/>
            <person name="Shen D."/>
            <person name="Strem M.D."/>
            <person name="Melnick R.L."/>
            <person name="Guiltinan M.J."/>
            <person name="Tyler B.M."/>
            <person name="Meinhardt L.W."/>
            <person name="Bailey B.A."/>
        </authorList>
    </citation>
    <scope>NUCLEOTIDE SEQUENCE [LARGE SCALE GENOMIC DNA]</scope>
    <source>
        <strain evidence="3">zdho120</strain>
    </source>
</reference>
<feature type="region of interest" description="Disordered" evidence="1">
    <location>
        <begin position="262"/>
        <end position="285"/>
    </location>
</feature>
<proteinExistence type="predicted"/>
<dbReference type="OrthoDB" id="125100at2759"/>
<evidence type="ECO:0000313" key="2">
    <source>
        <dbReference type="EMBL" id="OWZ17179.1"/>
    </source>
</evidence>
<evidence type="ECO:0008006" key="4">
    <source>
        <dbReference type="Google" id="ProtNLM"/>
    </source>
</evidence>
<keyword evidence="3" id="KW-1185">Reference proteome</keyword>
<accession>A0A225WJ81</accession>
<evidence type="ECO:0000256" key="1">
    <source>
        <dbReference type="SAM" id="MobiDB-lite"/>
    </source>
</evidence>
<feature type="compositionally biased region" description="Basic and acidic residues" evidence="1">
    <location>
        <begin position="272"/>
        <end position="285"/>
    </location>
</feature>
<sequence length="285" mass="32224">MDTAFARKVGCYIDSSQIQDWVGSGDNVYRTEGKTRIKETVAGSLVNCFDIWGISLAILGMDFMVPDGIRLDHAHGSISLPDEVRIQLSGRRQRYNDKPSIVNLGQYLRIQSGESVELPLCLRTSDHEKFWVTLGDHWVPTIVNGSGKIRYMRITIVGDKVLILHQDLRFWLAGDHFPRQPGFISVGSRRGIIWSGSDRRSPIGWYGSGRPAMERPEYETPREILQRPRPMAIKCLTVRSSGDQVVIDLSFWDSTIVPLPPLHNNSSAPQRANDERDQRNILDTP</sequence>
<organism evidence="2 3">
    <name type="scientific">Phytophthora megakarya</name>
    <dbReference type="NCBI Taxonomy" id="4795"/>
    <lineage>
        <taxon>Eukaryota</taxon>
        <taxon>Sar</taxon>
        <taxon>Stramenopiles</taxon>
        <taxon>Oomycota</taxon>
        <taxon>Peronosporomycetes</taxon>
        <taxon>Peronosporales</taxon>
        <taxon>Peronosporaceae</taxon>
        <taxon>Phytophthora</taxon>
    </lineage>
</organism>
<comment type="caution">
    <text evidence="2">The sequence shown here is derived from an EMBL/GenBank/DDBJ whole genome shotgun (WGS) entry which is preliminary data.</text>
</comment>
<name>A0A225WJ81_9STRA</name>
<evidence type="ECO:0000313" key="3">
    <source>
        <dbReference type="Proteomes" id="UP000198211"/>
    </source>
</evidence>